<dbReference type="AlphaFoldDB" id="A0A2T4UWA2"/>
<keyword evidence="1" id="KW-0732">Signal</keyword>
<evidence type="ECO:0000313" key="2">
    <source>
        <dbReference type="EMBL" id="PTL73808.1"/>
    </source>
</evidence>
<dbReference type="PROSITE" id="PS51257">
    <property type="entry name" value="PROKAR_LIPOPROTEIN"/>
    <property type="match status" value="1"/>
</dbReference>
<reference evidence="2 3" key="1">
    <citation type="submission" date="2018-03" db="EMBL/GenBank/DDBJ databases">
        <title>Bacteriophage NCPPB3778 and a type I-E CRISPR drive the evolution of the US Biological Select Agent, Rathayibacter toxicus.</title>
        <authorList>
            <person name="Davis E.W.II."/>
            <person name="Tabima J.F."/>
            <person name="Weisberg A.J."/>
            <person name="Dantas Lopes L."/>
            <person name="Wiseman M.S."/>
            <person name="Wiseman M.S."/>
            <person name="Pupko T."/>
            <person name="Belcher M.S."/>
            <person name="Sechler A.J."/>
            <person name="Tancos M.A."/>
            <person name="Schroeder B.K."/>
            <person name="Murray T.D."/>
            <person name="Luster D.G."/>
            <person name="Schneider W.L."/>
            <person name="Rogers E."/>
            <person name="Andreote F.D."/>
            <person name="Grunwald N.J."/>
            <person name="Putnam M.L."/>
            <person name="Chang J.H."/>
        </authorList>
    </citation>
    <scope>NUCLEOTIDE SEQUENCE [LARGE SCALE GENOMIC DNA]</scope>
    <source>
        <strain evidence="2 3">DSM 15933</strain>
    </source>
</reference>
<organism evidence="2 3">
    <name type="scientific">Rathayibacter caricis DSM 15933</name>
    <dbReference type="NCBI Taxonomy" id="1328867"/>
    <lineage>
        <taxon>Bacteria</taxon>
        <taxon>Bacillati</taxon>
        <taxon>Actinomycetota</taxon>
        <taxon>Actinomycetes</taxon>
        <taxon>Micrococcales</taxon>
        <taxon>Microbacteriaceae</taxon>
        <taxon>Rathayibacter</taxon>
    </lineage>
</organism>
<feature type="chain" id="PRO_5039619685" description="DUF3558 domain-containing protein" evidence="1">
    <location>
        <begin position="26"/>
        <end position="120"/>
    </location>
</feature>
<dbReference type="RefSeq" id="WP_107575146.1">
    <property type="nucleotide sequence ID" value="NZ_PZPL01000001.1"/>
</dbReference>
<proteinExistence type="predicted"/>
<evidence type="ECO:0008006" key="4">
    <source>
        <dbReference type="Google" id="ProtNLM"/>
    </source>
</evidence>
<keyword evidence="3" id="KW-1185">Reference proteome</keyword>
<evidence type="ECO:0000256" key="1">
    <source>
        <dbReference type="SAM" id="SignalP"/>
    </source>
</evidence>
<dbReference type="EMBL" id="PZPL01000001">
    <property type="protein sequence ID" value="PTL73808.1"/>
    <property type="molecule type" value="Genomic_DNA"/>
</dbReference>
<feature type="signal peptide" evidence="1">
    <location>
        <begin position="1"/>
        <end position="25"/>
    </location>
</feature>
<gene>
    <name evidence="2" type="ORF">C1I63_13825</name>
</gene>
<protein>
    <recommendedName>
        <fullName evidence="4">DUF3558 domain-containing protein</fullName>
    </recommendedName>
</protein>
<dbReference type="Proteomes" id="UP000241085">
    <property type="component" value="Unassembled WGS sequence"/>
</dbReference>
<comment type="caution">
    <text evidence="2">The sequence shown here is derived from an EMBL/GenBank/DDBJ whole genome shotgun (WGS) entry which is preliminary data.</text>
</comment>
<accession>A0A2T4UWA2</accession>
<evidence type="ECO:0000313" key="3">
    <source>
        <dbReference type="Proteomes" id="UP000241085"/>
    </source>
</evidence>
<sequence length="120" mass="12803">MKRFAPVVLVVLLLTGCAASSTTYASPQDLQEAYSDAGGTCDDATDVPESMTSEGTHGVFCEDATMLLVFDDETAQNRYVARIGESDAARLTGSRWMAIAISDEVDLDKFTGKLGGEVQK</sequence>
<name>A0A2T4UWA2_9MICO</name>